<reference evidence="2 3" key="1">
    <citation type="submission" date="2019-04" db="EMBL/GenBank/DDBJ databases">
        <title>Friends and foes A comparative genomics study of 23 Aspergillus species from section Flavi.</title>
        <authorList>
            <consortium name="DOE Joint Genome Institute"/>
            <person name="Kjaerbolling I."/>
            <person name="Vesth T."/>
            <person name="Frisvad J.C."/>
            <person name="Nybo J.L."/>
            <person name="Theobald S."/>
            <person name="Kildgaard S."/>
            <person name="Isbrandt T."/>
            <person name="Kuo A."/>
            <person name="Sato A."/>
            <person name="Lyhne E.K."/>
            <person name="Kogle M.E."/>
            <person name="Wiebenga A."/>
            <person name="Kun R.S."/>
            <person name="Lubbers R.J."/>
            <person name="Makela M.R."/>
            <person name="Barry K."/>
            <person name="Chovatia M."/>
            <person name="Clum A."/>
            <person name="Daum C."/>
            <person name="Haridas S."/>
            <person name="He G."/>
            <person name="LaButti K."/>
            <person name="Lipzen A."/>
            <person name="Mondo S."/>
            <person name="Riley R."/>
            <person name="Salamov A."/>
            <person name="Simmons B.A."/>
            <person name="Magnuson J.K."/>
            <person name="Henrissat B."/>
            <person name="Mortensen U.H."/>
            <person name="Larsen T.O."/>
            <person name="Devries R.P."/>
            <person name="Grigoriev I.V."/>
            <person name="Machida M."/>
            <person name="Baker S.E."/>
            <person name="Andersen M.R."/>
        </authorList>
    </citation>
    <scope>NUCLEOTIDE SEQUENCE [LARGE SCALE GENOMIC DNA]</scope>
    <source>
        <strain evidence="2 3">IBT 18842</strain>
    </source>
</reference>
<proteinExistence type="predicted"/>
<name>A0A5N6TWN4_ASPAV</name>
<evidence type="ECO:0000313" key="2">
    <source>
        <dbReference type="EMBL" id="KAE8150479.1"/>
    </source>
</evidence>
<dbReference type="AlphaFoldDB" id="A0A5N6TWN4"/>
<evidence type="ECO:0000256" key="1">
    <source>
        <dbReference type="SAM" id="MobiDB-lite"/>
    </source>
</evidence>
<gene>
    <name evidence="2" type="ORF">BDV25DRAFT_154301</name>
</gene>
<evidence type="ECO:0000313" key="3">
    <source>
        <dbReference type="Proteomes" id="UP000325780"/>
    </source>
</evidence>
<dbReference type="Proteomes" id="UP000325780">
    <property type="component" value="Unassembled WGS sequence"/>
</dbReference>
<feature type="region of interest" description="Disordered" evidence="1">
    <location>
        <begin position="322"/>
        <end position="353"/>
    </location>
</feature>
<feature type="region of interest" description="Disordered" evidence="1">
    <location>
        <begin position="246"/>
        <end position="299"/>
    </location>
</feature>
<sequence length="353" mass="39655">MDSPHSEYKCILRAQLRTESAPTDLVNDVQPEKRIPKSKDIKETHVWFSVFIGEPFLLKPMLDHACFSAAMSAEVLDCLLTNNNYPLKNETERRSASMIYATAPPDPKHAALFRAIVSLSYKFEKEIFSIVGFRCAICKQRAATLLLHRPLCANKDMYKDSKRACDMMSTIASHVNHVKMEEEIEWCIGRCLSDRPFLCSLAVPICSEVAHCFGAAKVMIQKYTSATSQDKDWPCRNIGTNATQATIPGSITNTSNTKETNNETESSLCVPRRTRLLGRASARLSRNDPEKQPAVTEDCERKTPFRSLLNKDFWQMYERVTRARPSSVQGAKSSEDAKSPEGKGQDVKPKPAK</sequence>
<feature type="compositionally biased region" description="Basic and acidic residues" evidence="1">
    <location>
        <begin position="333"/>
        <end position="353"/>
    </location>
</feature>
<dbReference type="OrthoDB" id="4186247at2759"/>
<keyword evidence="3" id="KW-1185">Reference proteome</keyword>
<organism evidence="2 3">
    <name type="scientific">Aspergillus avenaceus</name>
    <dbReference type="NCBI Taxonomy" id="36643"/>
    <lineage>
        <taxon>Eukaryota</taxon>
        <taxon>Fungi</taxon>
        <taxon>Dikarya</taxon>
        <taxon>Ascomycota</taxon>
        <taxon>Pezizomycotina</taxon>
        <taxon>Eurotiomycetes</taxon>
        <taxon>Eurotiomycetidae</taxon>
        <taxon>Eurotiales</taxon>
        <taxon>Aspergillaceae</taxon>
        <taxon>Aspergillus</taxon>
        <taxon>Aspergillus subgen. Circumdati</taxon>
    </lineage>
</organism>
<feature type="compositionally biased region" description="Low complexity" evidence="1">
    <location>
        <begin position="252"/>
        <end position="267"/>
    </location>
</feature>
<protein>
    <submittedName>
        <fullName evidence="2">Uncharacterized protein</fullName>
    </submittedName>
</protein>
<dbReference type="EMBL" id="ML742093">
    <property type="protein sequence ID" value="KAE8150479.1"/>
    <property type="molecule type" value="Genomic_DNA"/>
</dbReference>
<accession>A0A5N6TWN4</accession>